<evidence type="ECO:0000256" key="3">
    <source>
        <dbReference type="PROSITE-ProRule" id="PRU00122"/>
    </source>
</evidence>
<dbReference type="CDD" id="cd00054">
    <property type="entry name" value="EGF_CA"/>
    <property type="match status" value="1"/>
</dbReference>
<dbReference type="PROSITE" id="PS50026">
    <property type="entry name" value="EGF_3"/>
    <property type="match status" value="1"/>
</dbReference>
<keyword evidence="2" id="KW-0245">EGF-like domain</keyword>
<dbReference type="Pfam" id="PF00008">
    <property type="entry name" value="EGF"/>
    <property type="match status" value="1"/>
</dbReference>
<organism evidence="6 7">
    <name type="scientific">Knipowitschia caucasica</name>
    <name type="common">Caucasian dwarf goby</name>
    <name type="synonym">Pomatoschistus caucasicus</name>
    <dbReference type="NCBI Taxonomy" id="637954"/>
    <lineage>
        <taxon>Eukaryota</taxon>
        <taxon>Metazoa</taxon>
        <taxon>Chordata</taxon>
        <taxon>Craniata</taxon>
        <taxon>Vertebrata</taxon>
        <taxon>Euteleostomi</taxon>
        <taxon>Actinopterygii</taxon>
        <taxon>Neopterygii</taxon>
        <taxon>Teleostei</taxon>
        <taxon>Neoteleostei</taxon>
        <taxon>Acanthomorphata</taxon>
        <taxon>Gobiaria</taxon>
        <taxon>Gobiiformes</taxon>
        <taxon>Gobioidei</taxon>
        <taxon>Gobiidae</taxon>
        <taxon>Gobiinae</taxon>
        <taxon>Knipowitschia</taxon>
    </lineage>
</organism>
<dbReference type="Gene3D" id="2.10.25.10">
    <property type="entry name" value="Laminin"/>
    <property type="match status" value="1"/>
</dbReference>
<protein>
    <recommendedName>
        <fullName evidence="8">EGF-like domain-containing protein</fullName>
    </recommendedName>
</protein>
<dbReference type="PANTHER" id="PTHR15036:SF84">
    <property type="entry name" value="CONTACTIN-ASSOCIATED PROTEIN-LIKE 5 ISOFORM X1"/>
    <property type="match status" value="1"/>
</dbReference>
<dbReference type="AlphaFoldDB" id="A0AAV2K6R6"/>
<evidence type="ECO:0000259" key="4">
    <source>
        <dbReference type="PROSITE" id="PS50025"/>
    </source>
</evidence>
<evidence type="ECO:0000313" key="7">
    <source>
        <dbReference type="Proteomes" id="UP001497482"/>
    </source>
</evidence>
<dbReference type="InterPro" id="IPR001791">
    <property type="entry name" value="Laminin_G"/>
</dbReference>
<dbReference type="Proteomes" id="UP001497482">
    <property type="component" value="Chromosome 15"/>
</dbReference>
<dbReference type="Pfam" id="PF02210">
    <property type="entry name" value="Laminin_G_2"/>
    <property type="match status" value="1"/>
</dbReference>
<dbReference type="InterPro" id="IPR000742">
    <property type="entry name" value="EGF"/>
</dbReference>
<dbReference type="InterPro" id="IPR050372">
    <property type="entry name" value="Neurexin-related_CASP"/>
</dbReference>
<keyword evidence="7" id="KW-1185">Reference proteome</keyword>
<accession>A0AAV2K6R6</accession>
<feature type="domain" description="Laminin G" evidence="4">
    <location>
        <begin position="1"/>
        <end position="65"/>
    </location>
</feature>
<comment type="caution">
    <text evidence="2">Lacks conserved residue(s) required for the propagation of feature annotation.</text>
</comment>
<name>A0AAV2K6R6_KNICA</name>
<evidence type="ECO:0000313" key="6">
    <source>
        <dbReference type="EMBL" id="CAL1583104.1"/>
    </source>
</evidence>
<evidence type="ECO:0008006" key="8">
    <source>
        <dbReference type="Google" id="ProtNLM"/>
    </source>
</evidence>
<evidence type="ECO:0000256" key="1">
    <source>
        <dbReference type="ARBA" id="ARBA00023157"/>
    </source>
</evidence>
<feature type="domain" description="EGF-like" evidence="5">
    <location>
        <begin position="66"/>
        <end position="104"/>
    </location>
</feature>
<dbReference type="SUPFAM" id="SSF49899">
    <property type="entry name" value="Concanavalin A-like lectins/glucanases"/>
    <property type="match status" value="2"/>
</dbReference>
<sequence>MFVFSLFSRLNLRGGHPLSAPPSSRGGTASQQRGFLGCIRTLVVNGVNFDLEERAKMTPGVSSGCPGYCSGSSSLCHNRGRCIEKSSGYVCDCSQSAYGGATCDQEVSVSFERESSVTYTFQEPFSVMHSGNSPASSASTESLSRAREDMAFSFSTSHSPAMLLTLSTFSQQYIAVILTRNGSLQIWYHLKKSIDPDVLSPGSGNLADGRLHRIRIHRVSGSVYIQVGSTDTTDTLLPHSGGFHRHH</sequence>
<dbReference type="EMBL" id="OZ035837">
    <property type="protein sequence ID" value="CAL1583104.1"/>
    <property type="molecule type" value="Genomic_DNA"/>
</dbReference>
<dbReference type="PANTHER" id="PTHR15036">
    <property type="entry name" value="PIKACHURIN-LIKE PROTEIN"/>
    <property type="match status" value="1"/>
</dbReference>
<evidence type="ECO:0000259" key="5">
    <source>
        <dbReference type="PROSITE" id="PS50026"/>
    </source>
</evidence>
<dbReference type="PROSITE" id="PS50025">
    <property type="entry name" value="LAM_G_DOMAIN"/>
    <property type="match status" value="1"/>
</dbReference>
<keyword evidence="1 3" id="KW-1015">Disulfide bond</keyword>
<evidence type="ECO:0000256" key="2">
    <source>
        <dbReference type="PROSITE-ProRule" id="PRU00076"/>
    </source>
</evidence>
<feature type="disulfide bond" evidence="3">
    <location>
        <begin position="38"/>
        <end position="65"/>
    </location>
</feature>
<reference evidence="6 7" key="1">
    <citation type="submission" date="2024-04" db="EMBL/GenBank/DDBJ databases">
        <authorList>
            <person name="Waldvogel A.-M."/>
            <person name="Schoenle A."/>
        </authorList>
    </citation>
    <scope>NUCLEOTIDE SEQUENCE [LARGE SCALE GENOMIC DNA]</scope>
</reference>
<dbReference type="InterPro" id="IPR013320">
    <property type="entry name" value="ConA-like_dom_sf"/>
</dbReference>
<dbReference type="Gene3D" id="2.60.120.200">
    <property type="match status" value="2"/>
</dbReference>
<gene>
    <name evidence="6" type="ORF">KC01_LOCUS13613</name>
</gene>
<proteinExistence type="predicted"/>